<dbReference type="InParanoid" id="F7BG09"/>
<evidence type="ECO:0000259" key="4">
    <source>
        <dbReference type="SMART" id="SM00082"/>
    </source>
</evidence>
<organism evidence="5 6">
    <name type="scientific">Ciona intestinalis</name>
    <name type="common">Transparent sea squirt</name>
    <name type="synonym">Ascidia intestinalis</name>
    <dbReference type="NCBI Taxonomy" id="7719"/>
    <lineage>
        <taxon>Eukaryota</taxon>
        <taxon>Metazoa</taxon>
        <taxon>Chordata</taxon>
        <taxon>Tunicata</taxon>
        <taxon>Ascidiacea</taxon>
        <taxon>Phlebobranchia</taxon>
        <taxon>Cionidae</taxon>
        <taxon>Ciona</taxon>
    </lineage>
</organism>
<keyword evidence="2" id="KW-0732">Signal</keyword>
<dbReference type="Ensembl" id="ENSCINT00000026933.2">
    <property type="protein sequence ID" value="ENSCINP00000026687.2"/>
    <property type="gene ID" value="ENSCING00000014858.2"/>
</dbReference>
<evidence type="ECO:0000313" key="6">
    <source>
        <dbReference type="Proteomes" id="UP000008144"/>
    </source>
</evidence>
<dbReference type="EMBL" id="EAAA01000467">
    <property type="status" value="NOT_ANNOTATED_CDS"/>
    <property type="molecule type" value="Genomic_DNA"/>
</dbReference>
<dbReference type="InterPro" id="IPR050541">
    <property type="entry name" value="LRR_TM_domain-containing"/>
</dbReference>
<accession>F7BG09</accession>
<keyword evidence="6" id="KW-1185">Reference proteome</keyword>
<keyword evidence="3" id="KW-0677">Repeat</keyword>
<reference evidence="5" key="2">
    <citation type="journal article" date="2008" name="Genome Biol.">
        <title>Improved genome assembly and evidence-based global gene model set for the chordate Ciona intestinalis: new insight into intron and operon populations.</title>
        <authorList>
            <person name="Satou Y."/>
            <person name="Mineta K."/>
            <person name="Ogasawara M."/>
            <person name="Sasakura Y."/>
            <person name="Shoguchi E."/>
            <person name="Ueno K."/>
            <person name="Yamada L."/>
            <person name="Matsumoto J."/>
            <person name="Wasserscheid J."/>
            <person name="Dewar K."/>
            <person name="Wiley G.B."/>
            <person name="Macmil S.L."/>
            <person name="Roe B.A."/>
            <person name="Zeller R.W."/>
            <person name="Hastings K.E."/>
            <person name="Lemaire P."/>
            <person name="Lindquist E."/>
            <person name="Endo T."/>
            <person name="Hotta K."/>
            <person name="Inaba K."/>
        </authorList>
    </citation>
    <scope>NUCLEOTIDE SEQUENCE [LARGE SCALE GENOMIC DNA]</scope>
    <source>
        <strain evidence="5">wild type</strain>
    </source>
</reference>
<evidence type="ECO:0000313" key="5">
    <source>
        <dbReference type="Ensembl" id="ENSCINP00000026687.2"/>
    </source>
</evidence>
<dbReference type="InterPro" id="IPR000483">
    <property type="entry name" value="Cys-rich_flank_reg_C"/>
</dbReference>
<protein>
    <recommendedName>
        <fullName evidence="4">LRRCT domain-containing protein</fullName>
    </recommendedName>
</protein>
<evidence type="ECO:0000256" key="1">
    <source>
        <dbReference type="ARBA" id="ARBA00022614"/>
    </source>
</evidence>
<keyword evidence="1" id="KW-0433">Leucine-rich repeat</keyword>
<dbReference type="AlphaFoldDB" id="F7BG09"/>
<dbReference type="SMART" id="SM00082">
    <property type="entry name" value="LRRCT"/>
    <property type="match status" value="1"/>
</dbReference>
<evidence type="ECO:0000256" key="2">
    <source>
        <dbReference type="ARBA" id="ARBA00022729"/>
    </source>
</evidence>
<dbReference type="OMA" id="HTPVRIC"/>
<reference evidence="5" key="4">
    <citation type="submission" date="2025-09" db="UniProtKB">
        <authorList>
            <consortium name="Ensembl"/>
        </authorList>
    </citation>
    <scope>IDENTIFICATION</scope>
</reference>
<dbReference type="PANTHER" id="PTHR24369:SF160">
    <property type="entry name" value="VASORIN"/>
    <property type="match status" value="1"/>
</dbReference>
<name>F7BG09_CIOIN</name>
<reference evidence="5" key="3">
    <citation type="submission" date="2025-08" db="UniProtKB">
        <authorList>
            <consortium name="Ensembl"/>
        </authorList>
    </citation>
    <scope>IDENTIFICATION</scope>
</reference>
<sequence>MRSLKSLILKGNPIPNLHVADLVGLNNLQELRLDDMRLKSCDVTQLFPALPALRTLYLAGNPWECGCGMQWYALGIDGARAKIQTKDRKQIVCASPQRQAGRRIDYLRLGDFKQCLPSVVKTVTATTAVVSLPYIGMLASDNVDAF</sequence>
<proteinExistence type="predicted"/>
<feature type="domain" description="LRRCT" evidence="4">
    <location>
        <begin position="61"/>
        <end position="116"/>
    </location>
</feature>
<dbReference type="PANTHER" id="PTHR24369">
    <property type="entry name" value="ANTIGEN BSP, PUTATIVE-RELATED"/>
    <property type="match status" value="1"/>
</dbReference>
<evidence type="ECO:0000256" key="3">
    <source>
        <dbReference type="ARBA" id="ARBA00022737"/>
    </source>
</evidence>
<reference evidence="6" key="1">
    <citation type="journal article" date="2002" name="Science">
        <title>The draft genome of Ciona intestinalis: insights into chordate and vertebrate origins.</title>
        <authorList>
            <person name="Dehal P."/>
            <person name="Satou Y."/>
            <person name="Campbell R.K."/>
            <person name="Chapman J."/>
            <person name="Degnan B."/>
            <person name="De Tomaso A."/>
            <person name="Davidson B."/>
            <person name="Di Gregorio A."/>
            <person name="Gelpke M."/>
            <person name="Goodstein D.M."/>
            <person name="Harafuji N."/>
            <person name="Hastings K.E."/>
            <person name="Ho I."/>
            <person name="Hotta K."/>
            <person name="Huang W."/>
            <person name="Kawashima T."/>
            <person name="Lemaire P."/>
            <person name="Martinez D."/>
            <person name="Meinertzhagen I.A."/>
            <person name="Necula S."/>
            <person name="Nonaka M."/>
            <person name="Putnam N."/>
            <person name="Rash S."/>
            <person name="Saiga H."/>
            <person name="Satake M."/>
            <person name="Terry A."/>
            <person name="Yamada L."/>
            <person name="Wang H.G."/>
            <person name="Awazu S."/>
            <person name="Azumi K."/>
            <person name="Boore J."/>
            <person name="Branno M."/>
            <person name="Chin-Bow S."/>
            <person name="DeSantis R."/>
            <person name="Doyle S."/>
            <person name="Francino P."/>
            <person name="Keys D.N."/>
            <person name="Haga S."/>
            <person name="Hayashi H."/>
            <person name="Hino K."/>
            <person name="Imai K.S."/>
            <person name="Inaba K."/>
            <person name="Kano S."/>
            <person name="Kobayashi K."/>
            <person name="Kobayashi M."/>
            <person name="Lee B.I."/>
            <person name="Makabe K.W."/>
            <person name="Manohar C."/>
            <person name="Matassi G."/>
            <person name="Medina M."/>
            <person name="Mochizuki Y."/>
            <person name="Mount S."/>
            <person name="Morishita T."/>
            <person name="Miura S."/>
            <person name="Nakayama A."/>
            <person name="Nishizaka S."/>
            <person name="Nomoto H."/>
            <person name="Ohta F."/>
            <person name="Oishi K."/>
            <person name="Rigoutsos I."/>
            <person name="Sano M."/>
            <person name="Sasaki A."/>
            <person name="Sasakura Y."/>
            <person name="Shoguchi E."/>
            <person name="Shin-i T."/>
            <person name="Spagnuolo A."/>
            <person name="Stainier D."/>
            <person name="Suzuki M.M."/>
            <person name="Tassy O."/>
            <person name="Takatori N."/>
            <person name="Tokuoka M."/>
            <person name="Yagi K."/>
            <person name="Yoshizaki F."/>
            <person name="Wada S."/>
            <person name="Zhang C."/>
            <person name="Hyatt P.D."/>
            <person name="Larimer F."/>
            <person name="Detter C."/>
            <person name="Doggett N."/>
            <person name="Glavina T."/>
            <person name="Hawkins T."/>
            <person name="Richardson P."/>
            <person name="Lucas S."/>
            <person name="Kohara Y."/>
            <person name="Levine M."/>
            <person name="Satoh N."/>
            <person name="Rokhsar D.S."/>
        </authorList>
    </citation>
    <scope>NUCLEOTIDE SEQUENCE [LARGE SCALE GENOMIC DNA]</scope>
</reference>
<dbReference type="Proteomes" id="UP000008144">
    <property type="component" value="Chromosome 10"/>
</dbReference>
<dbReference type="InterPro" id="IPR032675">
    <property type="entry name" value="LRR_dom_sf"/>
</dbReference>
<dbReference type="SUPFAM" id="SSF52058">
    <property type="entry name" value="L domain-like"/>
    <property type="match status" value="1"/>
</dbReference>
<dbReference type="Gene3D" id="3.80.10.10">
    <property type="entry name" value="Ribonuclease Inhibitor"/>
    <property type="match status" value="1"/>
</dbReference>
<dbReference type="HOGENOM" id="CLU_1781609_0_0_1"/>